<dbReference type="InterPro" id="IPR004358">
    <property type="entry name" value="Sig_transdc_His_kin-like_C"/>
</dbReference>
<keyword evidence="8 15" id="KW-0812">Transmembrane</keyword>
<keyword evidence="5" id="KW-0997">Cell inner membrane</keyword>
<comment type="caution">
    <text evidence="18">The sequence shown here is derived from an EMBL/GenBank/DDBJ whole genome shotgun (WGS) entry which is preliminary data.</text>
</comment>
<dbReference type="SMART" id="SM00387">
    <property type="entry name" value="HATPase_c"/>
    <property type="match status" value="1"/>
</dbReference>
<feature type="transmembrane region" description="Helical" evidence="15">
    <location>
        <begin position="20"/>
        <end position="40"/>
    </location>
</feature>
<evidence type="ECO:0000256" key="4">
    <source>
        <dbReference type="ARBA" id="ARBA00022475"/>
    </source>
</evidence>
<dbReference type="Gene3D" id="1.10.287.130">
    <property type="match status" value="1"/>
</dbReference>
<feature type="transmembrane region" description="Helical" evidence="15">
    <location>
        <begin position="155"/>
        <end position="178"/>
    </location>
</feature>
<dbReference type="EMBL" id="NEVQ01000022">
    <property type="protein sequence ID" value="OZI50888.1"/>
    <property type="molecule type" value="Genomic_DNA"/>
</dbReference>
<dbReference type="AlphaFoldDB" id="A0A261TMK1"/>
<feature type="domain" description="HAMP" evidence="17">
    <location>
        <begin position="179"/>
        <end position="231"/>
    </location>
</feature>
<evidence type="ECO:0000313" key="18">
    <source>
        <dbReference type="EMBL" id="OZI50888.1"/>
    </source>
</evidence>
<keyword evidence="10 18" id="KW-0418">Kinase</keyword>
<dbReference type="SMART" id="SM00388">
    <property type="entry name" value="HisKA"/>
    <property type="match status" value="1"/>
</dbReference>
<organism evidence="18 19">
    <name type="scientific">Bordetella genomosp. 4</name>
    <dbReference type="NCBI Taxonomy" id="463044"/>
    <lineage>
        <taxon>Bacteria</taxon>
        <taxon>Pseudomonadati</taxon>
        <taxon>Pseudomonadota</taxon>
        <taxon>Betaproteobacteria</taxon>
        <taxon>Burkholderiales</taxon>
        <taxon>Alcaligenaceae</taxon>
        <taxon>Bordetella</taxon>
    </lineage>
</organism>
<dbReference type="InterPro" id="IPR036097">
    <property type="entry name" value="HisK_dim/P_sf"/>
</dbReference>
<dbReference type="PANTHER" id="PTHR44936">
    <property type="entry name" value="SENSOR PROTEIN CREC"/>
    <property type="match status" value="1"/>
</dbReference>
<dbReference type="InterPro" id="IPR003594">
    <property type="entry name" value="HATPase_dom"/>
</dbReference>
<dbReference type="GO" id="GO:0005524">
    <property type="term" value="F:ATP binding"/>
    <property type="evidence" value="ECO:0007669"/>
    <property type="project" value="UniProtKB-KW"/>
</dbReference>
<evidence type="ECO:0000256" key="3">
    <source>
        <dbReference type="ARBA" id="ARBA00012438"/>
    </source>
</evidence>
<dbReference type="RefSeq" id="WP_094823616.1">
    <property type="nucleotide sequence ID" value="NZ_NEVO01000016.1"/>
</dbReference>
<dbReference type="GO" id="GO:0005886">
    <property type="term" value="C:plasma membrane"/>
    <property type="evidence" value="ECO:0007669"/>
    <property type="project" value="UniProtKB-SubCell"/>
</dbReference>
<accession>A0A261TMK1</accession>
<sequence length="447" mass="48977">MPRPRFPLRLWPRTLVARLFLIFLVGLVLAHTLSFGLLFYERYDATKSMMLDDLERDVSIAVDILNRLPADERADWLGRLSSGHRQYLLGPGTADQPLRLAAARTAAQSIEYTLRGRYPVVVHAMAGNDRHIQARITLQDGHPVVLDIHLTMPPLAVWLPVVLCVQLVLLVLCAWLAVRLAVRPLTQLAKAADTLDPNNTSPPLDERGPAEVAQASAAFNAMQNRIASYLKERMQLLGAISHDLQTPITRMKLRAEFMDESTDKAKLTQDLGEVERLVREGIEYARSAHGTQEKPARINLHDFLDSLVCDYQDTGREVMLSSPADQSFGSIQTRPHALRRILGNLIDNALKFAGAAEVAVQSHGAQGVSIFVMDRGPGIPPDELDAVLQPFYRVEGSRNRDTGGTGLGLAIGQQLATVLGGKLVLSNRDGGGLSVEVRIPLSAGQAV</sequence>
<keyword evidence="12 15" id="KW-1133">Transmembrane helix</keyword>
<name>A0A261TMK1_9BORD</name>
<evidence type="ECO:0000313" key="19">
    <source>
        <dbReference type="Proteomes" id="UP000216885"/>
    </source>
</evidence>
<proteinExistence type="predicted"/>
<dbReference type="EC" id="2.7.13.3" evidence="3"/>
<keyword evidence="9" id="KW-0547">Nucleotide-binding</keyword>
<dbReference type="InterPro" id="IPR036890">
    <property type="entry name" value="HATPase_C_sf"/>
</dbReference>
<dbReference type="InterPro" id="IPR003661">
    <property type="entry name" value="HisK_dim/P_dom"/>
</dbReference>
<evidence type="ECO:0000256" key="13">
    <source>
        <dbReference type="ARBA" id="ARBA00023012"/>
    </source>
</evidence>
<dbReference type="InterPro" id="IPR005467">
    <property type="entry name" value="His_kinase_dom"/>
</dbReference>
<evidence type="ECO:0000256" key="6">
    <source>
        <dbReference type="ARBA" id="ARBA00022553"/>
    </source>
</evidence>
<keyword evidence="11" id="KW-0067">ATP-binding</keyword>
<dbReference type="SMART" id="SM00304">
    <property type="entry name" value="HAMP"/>
    <property type="match status" value="1"/>
</dbReference>
<keyword evidence="13" id="KW-0902">Two-component regulatory system</keyword>
<evidence type="ECO:0000256" key="8">
    <source>
        <dbReference type="ARBA" id="ARBA00022692"/>
    </source>
</evidence>
<dbReference type="PROSITE" id="PS50885">
    <property type="entry name" value="HAMP"/>
    <property type="match status" value="1"/>
</dbReference>
<dbReference type="PANTHER" id="PTHR44936:SF5">
    <property type="entry name" value="SENSOR HISTIDINE KINASE ENVZ"/>
    <property type="match status" value="1"/>
</dbReference>
<protein>
    <recommendedName>
        <fullName evidence="3">histidine kinase</fullName>
        <ecNumber evidence="3">2.7.13.3</ecNumber>
    </recommendedName>
</protein>
<comment type="subcellular location">
    <subcellularLocation>
        <location evidence="2">Cell inner membrane</location>
        <topology evidence="2">Multi-pass membrane protein</topology>
    </subcellularLocation>
</comment>
<dbReference type="CDD" id="cd06225">
    <property type="entry name" value="HAMP"/>
    <property type="match status" value="1"/>
</dbReference>
<dbReference type="GO" id="GO:0000155">
    <property type="term" value="F:phosphorelay sensor kinase activity"/>
    <property type="evidence" value="ECO:0007669"/>
    <property type="project" value="InterPro"/>
</dbReference>
<evidence type="ECO:0000256" key="15">
    <source>
        <dbReference type="SAM" id="Phobius"/>
    </source>
</evidence>
<keyword evidence="7" id="KW-0808">Transferase</keyword>
<evidence type="ECO:0000256" key="10">
    <source>
        <dbReference type="ARBA" id="ARBA00022777"/>
    </source>
</evidence>
<evidence type="ECO:0000256" key="12">
    <source>
        <dbReference type="ARBA" id="ARBA00022989"/>
    </source>
</evidence>
<dbReference type="Proteomes" id="UP000216885">
    <property type="component" value="Unassembled WGS sequence"/>
</dbReference>
<evidence type="ECO:0000256" key="5">
    <source>
        <dbReference type="ARBA" id="ARBA00022519"/>
    </source>
</evidence>
<feature type="domain" description="Histidine kinase" evidence="16">
    <location>
        <begin position="239"/>
        <end position="443"/>
    </location>
</feature>
<comment type="catalytic activity">
    <reaction evidence="1">
        <text>ATP + protein L-histidine = ADP + protein N-phospho-L-histidine.</text>
        <dbReference type="EC" id="2.7.13.3"/>
    </reaction>
</comment>
<gene>
    <name evidence="18" type="ORF">CAL20_24015</name>
</gene>
<dbReference type="PRINTS" id="PR00344">
    <property type="entry name" value="BCTRLSENSOR"/>
</dbReference>
<dbReference type="Gene3D" id="3.30.565.10">
    <property type="entry name" value="Histidine kinase-like ATPase, C-terminal domain"/>
    <property type="match status" value="1"/>
</dbReference>
<evidence type="ECO:0000259" key="16">
    <source>
        <dbReference type="PROSITE" id="PS50109"/>
    </source>
</evidence>
<evidence type="ECO:0000256" key="1">
    <source>
        <dbReference type="ARBA" id="ARBA00000085"/>
    </source>
</evidence>
<dbReference type="PROSITE" id="PS50109">
    <property type="entry name" value="HIS_KIN"/>
    <property type="match status" value="1"/>
</dbReference>
<evidence type="ECO:0000256" key="11">
    <source>
        <dbReference type="ARBA" id="ARBA00022840"/>
    </source>
</evidence>
<keyword evidence="14 15" id="KW-0472">Membrane</keyword>
<dbReference type="CDD" id="cd00082">
    <property type="entry name" value="HisKA"/>
    <property type="match status" value="1"/>
</dbReference>
<keyword evidence="19" id="KW-1185">Reference proteome</keyword>
<dbReference type="InterPro" id="IPR050980">
    <property type="entry name" value="2C_sensor_his_kinase"/>
</dbReference>
<dbReference type="SUPFAM" id="SSF55874">
    <property type="entry name" value="ATPase domain of HSP90 chaperone/DNA topoisomerase II/histidine kinase"/>
    <property type="match status" value="1"/>
</dbReference>
<evidence type="ECO:0000256" key="7">
    <source>
        <dbReference type="ARBA" id="ARBA00022679"/>
    </source>
</evidence>
<evidence type="ECO:0000256" key="2">
    <source>
        <dbReference type="ARBA" id="ARBA00004429"/>
    </source>
</evidence>
<dbReference type="InterPro" id="IPR003660">
    <property type="entry name" value="HAMP_dom"/>
</dbReference>
<keyword evidence="6" id="KW-0597">Phosphoprotein</keyword>
<evidence type="ECO:0000259" key="17">
    <source>
        <dbReference type="PROSITE" id="PS50885"/>
    </source>
</evidence>
<reference evidence="18 19" key="1">
    <citation type="submission" date="2017-05" db="EMBL/GenBank/DDBJ databases">
        <title>Complete and WGS of Bordetella genogroups.</title>
        <authorList>
            <person name="Spilker T."/>
            <person name="LiPuma J."/>
        </authorList>
    </citation>
    <scope>NUCLEOTIDE SEQUENCE [LARGE SCALE GENOMIC DNA]</scope>
    <source>
        <strain evidence="18 19">AU9919</strain>
    </source>
</reference>
<dbReference type="Pfam" id="PF02518">
    <property type="entry name" value="HATPase_c"/>
    <property type="match status" value="1"/>
</dbReference>
<evidence type="ECO:0000256" key="14">
    <source>
        <dbReference type="ARBA" id="ARBA00023136"/>
    </source>
</evidence>
<evidence type="ECO:0000256" key="9">
    <source>
        <dbReference type="ARBA" id="ARBA00022741"/>
    </source>
</evidence>
<dbReference type="Pfam" id="PF00672">
    <property type="entry name" value="HAMP"/>
    <property type="match status" value="1"/>
</dbReference>
<keyword evidence="4" id="KW-1003">Cell membrane</keyword>
<dbReference type="SUPFAM" id="SSF47384">
    <property type="entry name" value="Homodimeric domain of signal transducing histidine kinase"/>
    <property type="match status" value="1"/>
</dbReference>
<dbReference type="OrthoDB" id="9804645at2"/>